<feature type="region of interest" description="Disordered" evidence="1">
    <location>
        <begin position="187"/>
        <end position="208"/>
    </location>
</feature>
<dbReference type="RefSeq" id="WP_155202329.1">
    <property type="nucleotide sequence ID" value="NZ_WMZN01000044.1"/>
</dbReference>
<accession>A0A6L6LVX2</accession>
<evidence type="ECO:0000256" key="2">
    <source>
        <dbReference type="SAM" id="Phobius"/>
    </source>
</evidence>
<evidence type="ECO:0000313" key="4">
    <source>
        <dbReference type="Proteomes" id="UP000472755"/>
    </source>
</evidence>
<comment type="caution">
    <text evidence="3">The sequence shown here is derived from an EMBL/GenBank/DDBJ whole genome shotgun (WGS) entry which is preliminary data.</text>
</comment>
<keyword evidence="2" id="KW-0472">Membrane</keyword>
<protein>
    <recommendedName>
        <fullName evidence="5">PrgI family protein</fullName>
    </recommendedName>
</protein>
<feature type="transmembrane region" description="Helical" evidence="2">
    <location>
        <begin position="59"/>
        <end position="82"/>
    </location>
</feature>
<dbReference type="EMBL" id="WMZU01000041">
    <property type="protein sequence ID" value="MTS28905.1"/>
    <property type="molecule type" value="Genomic_DNA"/>
</dbReference>
<gene>
    <name evidence="3" type="ORF">GMD59_16685</name>
</gene>
<feature type="compositionally biased region" description="Basic and acidic residues" evidence="1">
    <location>
        <begin position="187"/>
        <end position="199"/>
    </location>
</feature>
<evidence type="ECO:0008006" key="5">
    <source>
        <dbReference type="Google" id="ProtNLM"/>
    </source>
</evidence>
<sequence>MGKRKENEPRVYIIPKNFLDSGYVFGGRFKQRNFIEAAALTAPVFGIFLYGWKVAGWDVGSTVAACIILCTGVFMAAVAGIGGDSLLEFLGRVQHFRKTKQISKYNPRVKLEYEPEYLKKTRQNLPREKLLELAKSLEGKILGDDGLPVSADITDERLVVYFRDDEGFVEKPKALKTRAELKAEARETRKLEKERKKQDAAFVKSLPRSERKEARKRLTLEARARIAETKRSQNEERLKNEARIKAALEEAQRKKDALAGVEPAVTPKRPRRSRAKKGEKSDE</sequence>
<evidence type="ECO:0000313" key="3">
    <source>
        <dbReference type="EMBL" id="MTS28905.1"/>
    </source>
</evidence>
<name>A0A6L6LVX2_9FIRM</name>
<organism evidence="3 4">
    <name type="scientific">Ruthenibacterium lactatiformans</name>
    <dbReference type="NCBI Taxonomy" id="1550024"/>
    <lineage>
        <taxon>Bacteria</taxon>
        <taxon>Bacillati</taxon>
        <taxon>Bacillota</taxon>
        <taxon>Clostridia</taxon>
        <taxon>Eubacteriales</taxon>
        <taxon>Oscillospiraceae</taxon>
        <taxon>Ruthenibacterium</taxon>
    </lineage>
</organism>
<reference evidence="3 4" key="1">
    <citation type="journal article" date="2019" name="Nat. Med.">
        <title>A library of human gut bacterial isolates paired with longitudinal multiomics data enables mechanistic microbiome research.</title>
        <authorList>
            <person name="Poyet M."/>
            <person name="Groussin M."/>
            <person name="Gibbons S.M."/>
            <person name="Avila-Pacheco J."/>
            <person name="Jiang X."/>
            <person name="Kearney S.M."/>
            <person name="Perrotta A.R."/>
            <person name="Berdy B."/>
            <person name="Zhao S."/>
            <person name="Lieberman T.D."/>
            <person name="Swanson P.K."/>
            <person name="Smith M."/>
            <person name="Roesemann S."/>
            <person name="Alexander J.E."/>
            <person name="Rich S.A."/>
            <person name="Livny J."/>
            <person name="Vlamakis H."/>
            <person name="Clish C."/>
            <person name="Bullock K."/>
            <person name="Deik A."/>
            <person name="Scott J."/>
            <person name="Pierce K.A."/>
            <person name="Xavier R.J."/>
            <person name="Alm E.J."/>
        </authorList>
    </citation>
    <scope>NUCLEOTIDE SEQUENCE [LARGE SCALE GENOMIC DNA]</scope>
    <source>
        <strain evidence="3 4">BIOML-A4</strain>
    </source>
</reference>
<feature type="transmembrane region" description="Helical" evidence="2">
    <location>
        <begin position="34"/>
        <end position="53"/>
    </location>
</feature>
<keyword evidence="2" id="KW-0812">Transmembrane</keyword>
<feature type="region of interest" description="Disordered" evidence="1">
    <location>
        <begin position="249"/>
        <end position="283"/>
    </location>
</feature>
<dbReference type="AlphaFoldDB" id="A0A6L6LVX2"/>
<dbReference type="Proteomes" id="UP000472755">
    <property type="component" value="Unassembled WGS sequence"/>
</dbReference>
<keyword evidence="2" id="KW-1133">Transmembrane helix</keyword>
<proteinExistence type="predicted"/>
<evidence type="ECO:0000256" key="1">
    <source>
        <dbReference type="SAM" id="MobiDB-lite"/>
    </source>
</evidence>